<protein>
    <recommendedName>
        <fullName evidence="4">Terpene synthase</fullName>
    </recommendedName>
</protein>
<accession>A0A8H7XS22</accession>
<keyword evidence="2" id="KW-0456">Lyase</keyword>
<dbReference type="SFLD" id="SFLDG01021">
    <property type="entry name" value="Trichodiene_Synthase_Like"/>
    <property type="match status" value="1"/>
</dbReference>
<dbReference type="EMBL" id="JAFIQS010000011">
    <property type="protein sequence ID" value="KAG5164784.1"/>
    <property type="molecule type" value="Genomic_DNA"/>
</dbReference>
<dbReference type="Gene3D" id="1.10.600.10">
    <property type="entry name" value="Farnesyl Diphosphate Synthase"/>
    <property type="match status" value="1"/>
</dbReference>
<dbReference type="GO" id="GO:0016838">
    <property type="term" value="F:carbon-oxygen lyase activity, acting on phosphates"/>
    <property type="evidence" value="ECO:0007669"/>
    <property type="project" value="InterPro"/>
</dbReference>
<proteinExistence type="inferred from homology"/>
<name>A0A8H7XS22_PSICU</name>
<dbReference type="AlphaFoldDB" id="A0A8H7XS22"/>
<comment type="caution">
    <text evidence="3">The sequence shown here is derived from an EMBL/GenBank/DDBJ whole genome shotgun (WGS) entry which is preliminary data.</text>
</comment>
<sequence>MYDDGLEWFENMCHEATSLAELPYSERSSELRFHLAKFTWYLINIDDLGHKYPSSLESFQKRILQKEDPNGSILESFHDAMNGFYRFWDPIPANCMSQAAMDFINGCLLEQMSTIREMKLSRNALSWPYNLRRKTGASAVYAFAIFPTVLRIDLSIYIQVVDDIILFIDLVNDVLSFYKEYLSGEKHNYVYNRANVEQRSIPDTLRATLDDALAAHGRITRGLEDTEAYLPWKEFVNGYMAFHVTLKRYRLHDLNLGVLQEIPTNV</sequence>
<dbReference type="SUPFAM" id="SSF48576">
    <property type="entry name" value="Terpenoid synthases"/>
    <property type="match status" value="1"/>
</dbReference>
<comment type="similarity">
    <text evidence="1">Belongs to the trichodiene synthase family.</text>
</comment>
<dbReference type="InterPro" id="IPR008949">
    <property type="entry name" value="Isoprenoid_synthase_dom_sf"/>
</dbReference>
<gene>
    <name evidence="3" type="ORF">JR316_010426</name>
</gene>
<evidence type="ECO:0008006" key="4">
    <source>
        <dbReference type="Google" id="ProtNLM"/>
    </source>
</evidence>
<dbReference type="Pfam" id="PF06330">
    <property type="entry name" value="TRI5"/>
    <property type="match status" value="1"/>
</dbReference>
<evidence type="ECO:0000313" key="3">
    <source>
        <dbReference type="EMBL" id="KAG5164784.1"/>
    </source>
</evidence>
<evidence type="ECO:0000256" key="1">
    <source>
        <dbReference type="ARBA" id="ARBA00007946"/>
    </source>
</evidence>
<reference evidence="3" key="1">
    <citation type="submission" date="2021-02" db="EMBL/GenBank/DDBJ databases">
        <title>Psilocybe cubensis genome.</title>
        <authorList>
            <person name="Mckernan K.J."/>
            <person name="Crawford S."/>
            <person name="Trippe A."/>
            <person name="Kane L.T."/>
            <person name="Mclaughlin S."/>
        </authorList>
    </citation>
    <scope>NUCLEOTIDE SEQUENCE [LARGE SCALE GENOMIC DNA]</scope>
    <source>
        <strain evidence="3">MGC-MH-2018</strain>
    </source>
</reference>
<dbReference type="InterPro" id="IPR024652">
    <property type="entry name" value="Trichodiene_synth"/>
</dbReference>
<organism evidence="3">
    <name type="scientific">Psilocybe cubensis</name>
    <name type="common">Psychedelic mushroom</name>
    <name type="synonym">Stropharia cubensis</name>
    <dbReference type="NCBI Taxonomy" id="181762"/>
    <lineage>
        <taxon>Eukaryota</taxon>
        <taxon>Fungi</taxon>
        <taxon>Dikarya</taxon>
        <taxon>Basidiomycota</taxon>
        <taxon>Agaricomycotina</taxon>
        <taxon>Agaricomycetes</taxon>
        <taxon>Agaricomycetidae</taxon>
        <taxon>Agaricales</taxon>
        <taxon>Agaricineae</taxon>
        <taxon>Strophariaceae</taxon>
        <taxon>Psilocybe</taxon>
    </lineage>
</organism>
<evidence type="ECO:0000256" key="2">
    <source>
        <dbReference type="ARBA" id="ARBA00023239"/>
    </source>
</evidence>
<dbReference type="SFLD" id="SFLDS00005">
    <property type="entry name" value="Isoprenoid_Synthase_Type_I"/>
    <property type="match status" value="1"/>
</dbReference>